<dbReference type="EMBL" id="MU275867">
    <property type="protein sequence ID" value="KAI0049913.1"/>
    <property type="molecule type" value="Genomic_DNA"/>
</dbReference>
<reference evidence="1" key="2">
    <citation type="journal article" date="2022" name="New Phytol.">
        <title>Evolutionary transition to the ectomycorrhizal habit in the genomes of a hyperdiverse lineage of mushroom-forming fungi.</title>
        <authorList>
            <person name="Looney B."/>
            <person name="Miyauchi S."/>
            <person name="Morin E."/>
            <person name="Drula E."/>
            <person name="Courty P.E."/>
            <person name="Kohler A."/>
            <person name="Kuo A."/>
            <person name="LaButti K."/>
            <person name="Pangilinan J."/>
            <person name="Lipzen A."/>
            <person name="Riley R."/>
            <person name="Andreopoulos W."/>
            <person name="He G."/>
            <person name="Johnson J."/>
            <person name="Nolan M."/>
            <person name="Tritt A."/>
            <person name="Barry K.W."/>
            <person name="Grigoriev I.V."/>
            <person name="Nagy L.G."/>
            <person name="Hibbett D."/>
            <person name="Henrissat B."/>
            <person name="Matheny P.B."/>
            <person name="Labbe J."/>
            <person name="Martin F.M."/>
        </authorList>
    </citation>
    <scope>NUCLEOTIDE SEQUENCE</scope>
    <source>
        <strain evidence="1">FP105234-sp</strain>
    </source>
</reference>
<comment type="caution">
    <text evidence="1">The sequence shown here is derived from an EMBL/GenBank/DDBJ whole genome shotgun (WGS) entry which is preliminary data.</text>
</comment>
<sequence>MWRLVRASDYPISGSPSLLWCVPQRASFSLSRLCRHRSVLPGAILGTLRFAACDVPRAPFVPAAAVSRWTCEPLLYCRASRLTVSPRSNERGAVLKALHKRCRRRSSHRLPLEPTTRTRVRYRTLK</sequence>
<organism evidence="1 2">
    <name type="scientific">Auriscalpium vulgare</name>
    <dbReference type="NCBI Taxonomy" id="40419"/>
    <lineage>
        <taxon>Eukaryota</taxon>
        <taxon>Fungi</taxon>
        <taxon>Dikarya</taxon>
        <taxon>Basidiomycota</taxon>
        <taxon>Agaricomycotina</taxon>
        <taxon>Agaricomycetes</taxon>
        <taxon>Russulales</taxon>
        <taxon>Auriscalpiaceae</taxon>
        <taxon>Auriscalpium</taxon>
    </lineage>
</organism>
<gene>
    <name evidence="1" type="ORF">FA95DRAFT_756997</name>
</gene>
<evidence type="ECO:0000313" key="2">
    <source>
        <dbReference type="Proteomes" id="UP000814033"/>
    </source>
</evidence>
<keyword evidence="2" id="KW-1185">Reference proteome</keyword>
<evidence type="ECO:0000313" key="1">
    <source>
        <dbReference type="EMBL" id="KAI0049913.1"/>
    </source>
</evidence>
<reference evidence="1" key="1">
    <citation type="submission" date="2021-02" db="EMBL/GenBank/DDBJ databases">
        <authorList>
            <consortium name="DOE Joint Genome Institute"/>
            <person name="Ahrendt S."/>
            <person name="Looney B.P."/>
            <person name="Miyauchi S."/>
            <person name="Morin E."/>
            <person name="Drula E."/>
            <person name="Courty P.E."/>
            <person name="Chicoki N."/>
            <person name="Fauchery L."/>
            <person name="Kohler A."/>
            <person name="Kuo A."/>
            <person name="Labutti K."/>
            <person name="Pangilinan J."/>
            <person name="Lipzen A."/>
            <person name="Riley R."/>
            <person name="Andreopoulos W."/>
            <person name="He G."/>
            <person name="Johnson J."/>
            <person name="Barry K.W."/>
            <person name="Grigoriev I.V."/>
            <person name="Nagy L."/>
            <person name="Hibbett D."/>
            <person name="Henrissat B."/>
            <person name="Matheny P.B."/>
            <person name="Labbe J."/>
            <person name="Martin F."/>
        </authorList>
    </citation>
    <scope>NUCLEOTIDE SEQUENCE</scope>
    <source>
        <strain evidence="1">FP105234-sp</strain>
    </source>
</reference>
<proteinExistence type="predicted"/>
<name>A0ACB8S263_9AGAM</name>
<accession>A0ACB8S263</accession>
<protein>
    <submittedName>
        <fullName evidence="1">Uncharacterized protein</fullName>
    </submittedName>
</protein>
<dbReference type="Proteomes" id="UP000814033">
    <property type="component" value="Unassembled WGS sequence"/>
</dbReference>